<feature type="region of interest" description="Disordered" evidence="6">
    <location>
        <begin position="86"/>
        <end position="179"/>
    </location>
</feature>
<dbReference type="Gene3D" id="2.30.30.40">
    <property type="entry name" value="SH3 Domains"/>
    <property type="match status" value="1"/>
</dbReference>
<proteinExistence type="predicted"/>
<dbReference type="FunFam" id="2.30.30.40:FF:000072">
    <property type="entry name" value="Unconventional Myosin IB"/>
    <property type="match status" value="1"/>
</dbReference>
<feature type="compositionally biased region" description="Low complexity" evidence="6">
    <location>
        <begin position="307"/>
        <end position="320"/>
    </location>
</feature>
<keyword evidence="4" id="KW-0472">Membrane</keyword>
<feature type="region of interest" description="Disordered" evidence="6">
    <location>
        <begin position="1"/>
        <end position="24"/>
    </location>
</feature>
<evidence type="ECO:0000256" key="5">
    <source>
        <dbReference type="PROSITE-ProRule" id="PRU00192"/>
    </source>
</evidence>
<evidence type="ECO:0000313" key="9">
    <source>
        <dbReference type="RefSeq" id="XP_028968981.1"/>
    </source>
</evidence>
<name>A0AAJ7WJB6_9ACAR</name>
<evidence type="ECO:0000256" key="2">
    <source>
        <dbReference type="ARBA" id="ARBA00022443"/>
    </source>
</evidence>
<accession>A0AAJ7WJB6</accession>
<evidence type="ECO:0000256" key="3">
    <source>
        <dbReference type="ARBA" id="ARBA00023054"/>
    </source>
</evidence>
<dbReference type="KEGG" id="goe:100899023"/>
<keyword evidence="3" id="KW-0175">Coiled coil</keyword>
<keyword evidence="8" id="KW-1185">Reference proteome</keyword>
<reference evidence="9" key="1">
    <citation type="submission" date="2025-08" db="UniProtKB">
        <authorList>
            <consortium name="RefSeq"/>
        </authorList>
    </citation>
    <scope>IDENTIFICATION</scope>
</reference>
<dbReference type="CDD" id="cd11875">
    <property type="entry name" value="SH3_CD2AP-like_3"/>
    <property type="match status" value="1"/>
</dbReference>
<feature type="compositionally biased region" description="Basic and acidic residues" evidence="6">
    <location>
        <begin position="257"/>
        <end position="270"/>
    </location>
</feature>
<dbReference type="RefSeq" id="XP_028968981.1">
    <property type="nucleotide sequence ID" value="XM_029113148.1"/>
</dbReference>
<sequence length="375" mass="39358">MRLRPAPPLPSKSDPDAPKLPPKPVRELAKALYPYDAQNGDELSIKQGDTIVILTKEVEDEGWWKGELNGKVGVFPDNFVQLIRSEPDLVMSGHSSPQPGKPDRPDKPVKALKPDLTRDKPASSMMGFNPQNQPLPPLPTDSTAPTAAVKGDQASDKPVSKVSPFGPQEGMSMMNAAGIGGRPLLTSQIRRQNGALPVSLIAAQAAERANLNNPHANGGHHDSALTSSSVSTTPQASGNGAGTSSDEAITLDSIESSEGRLKHPTADRARPPARRPPSHIGSPPGHTETIAEENGDSLVGSTSAVAHLNGHNGHSGLNNGQHEDGKRTSIKDLTSKFNEANLGPVPQVINLAGKPFSNGSKLSASSLSKDGEGFR</sequence>
<dbReference type="PANTHER" id="PTHR14167">
    <property type="entry name" value="SH3 DOMAIN-CONTAINING"/>
    <property type="match status" value="1"/>
</dbReference>
<comment type="subcellular location">
    <subcellularLocation>
        <location evidence="1">Membrane</location>
        <topology evidence="1">Peripheral membrane protein</topology>
    </subcellularLocation>
</comment>
<dbReference type="SUPFAM" id="SSF50044">
    <property type="entry name" value="SH3-domain"/>
    <property type="match status" value="1"/>
</dbReference>
<feature type="compositionally biased region" description="Pro residues" evidence="6">
    <location>
        <begin position="1"/>
        <end position="10"/>
    </location>
</feature>
<evidence type="ECO:0000256" key="4">
    <source>
        <dbReference type="ARBA" id="ARBA00023136"/>
    </source>
</evidence>
<dbReference type="PRINTS" id="PR00452">
    <property type="entry name" value="SH3DOMAIN"/>
</dbReference>
<dbReference type="InterPro" id="IPR050384">
    <property type="entry name" value="Endophilin_SH3RF"/>
</dbReference>
<evidence type="ECO:0000313" key="8">
    <source>
        <dbReference type="Proteomes" id="UP000694867"/>
    </source>
</evidence>
<dbReference type="PANTHER" id="PTHR14167:SF81">
    <property type="entry name" value="ENDOPHILIN-A"/>
    <property type="match status" value="1"/>
</dbReference>
<organism evidence="8 9">
    <name type="scientific">Galendromus occidentalis</name>
    <name type="common">western predatory mite</name>
    <dbReference type="NCBI Taxonomy" id="34638"/>
    <lineage>
        <taxon>Eukaryota</taxon>
        <taxon>Metazoa</taxon>
        <taxon>Ecdysozoa</taxon>
        <taxon>Arthropoda</taxon>
        <taxon>Chelicerata</taxon>
        <taxon>Arachnida</taxon>
        <taxon>Acari</taxon>
        <taxon>Parasitiformes</taxon>
        <taxon>Mesostigmata</taxon>
        <taxon>Gamasina</taxon>
        <taxon>Phytoseioidea</taxon>
        <taxon>Phytoseiidae</taxon>
        <taxon>Typhlodrominae</taxon>
        <taxon>Galendromus</taxon>
    </lineage>
</organism>
<gene>
    <name evidence="9" type="primary">LOC100899023</name>
</gene>
<feature type="region of interest" description="Disordered" evidence="6">
    <location>
        <begin position="353"/>
        <end position="375"/>
    </location>
</feature>
<dbReference type="AlphaFoldDB" id="A0AAJ7WJB6"/>
<dbReference type="Pfam" id="PF00018">
    <property type="entry name" value="SH3_1"/>
    <property type="match status" value="1"/>
</dbReference>
<feature type="compositionally biased region" description="Polar residues" evidence="6">
    <location>
        <begin position="224"/>
        <end position="247"/>
    </location>
</feature>
<dbReference type="InterPro" id="IPR036028">
    <property type="entry name" value="SH3-like_dom_sf"/>
</dbReference>
<keyword evidence="2 5" id="KW-0728">SH3 domain</keyword>
<feature type="compositionally biased region" description="Basic and acidic residues" evidence="6">
    <location>
        <begin position="101"/>
        <end position="121"/>
    </location>
</feature>
<dbReference type="Proteomes" id="UP000694867">
    <property type="component" value="Unplaced"/>
</dbReference>
<feature type="region of interest" description="Disordered" evidence="6">
    <location>
        <begin position="306"/>
        <end position="326"/>
    </location>
</feature>
<evidence type="ECO:0000256" key="6">
    <source>
        <dbReference type="SAM" id="MobiDB-lite"/>
    </source>
</evidence>
<feature type="domain" description="SH3" evidence="7">
    <location>
        <begin position="24"/>
        <end position="85"/>
    </location>
</feature>
<feature type="region of interest" description="Disordered" evidence="6">
    <location>
        <begin position="211"/>
        <end position="289"/>
    </location>
</feature>
<dbReference type="GO" id="GO:0016192">
    <property type="term" value="P:vesicle-mediated transport"/>
    <property type="evidence" value="ECO:0007669"/>
    <property type="project" value="UniProtKB-ARBA"/>
</dbReference>
<dbReference type="SMART" id="SM00326">
    <property type="entry name" value="SH3"/>
    <property type="match status" value="1"/>
</dbReference>
<dbReference type="PRINTS" id="PR01887">
    <property type="entry name" value="SPECTRNALPHA"/>
</dbReference>
<evidence type="ECO:0000256" key="1">
    <source>
        <dbReference type="ARBA" id="ARBA00004170"/>
    </source>
</evidence>
<protein>
    <submittedName>
        <fullName evidence="9">SH3 domain-containing kinase-binding protein 1-like</fullName>
    </submittedName>
</protein>
<dbReference type="GeneID" id="100899023"/>
<dbReference type="PROSITE" id="PS50002">
    <property type="entry name" value="SH3"/>
    <property type="match status" value="1"/>
</dbReference>
<evidence type="ECO:0000259" key="7">
    <source>
        <dbReference type="PROSITE" id="PS50002"/>
    </source>
</evidence>
<dbReference type="InterPro" id="IPR001452">
    <property type="entry name" value="SH3_domain"/>
</dbReference>